<organism evidence="2">
    <name type="scientific">Anguilla anguilla</name>
    <name type="common">European freshwater eel</name>
    <name type="synonym">Muraena anguilla</name>
    <dbReference type="NCBI Taxonomy" id="7936"/>
    <lineage>
        <taxon>Eukaryota</taxon>
        <taxon>Metazoa</taxon>
        <taxon>Chordata</taxon>
        <taxon>Craniata</taxon>
        <taxon>Vertebrata</taxon>
        <taxon>Euteleostomi</taxon>
        <taxon>Actinopterygii</taxon>
        <taxon>Neopterygii</taxon>
        <taxon>Teleostei</taxon>
        <taxon>Anguilliformes</taxon>
        <taxon>Anguillidae</taxon>
        <taxon>Anguilla</taxon>
    </lineage>
</organism>
<dbReference type="EMBL" id="GBXM01078234">
    <property type="protein sequence ID" value="JAH30343.1"/>
    <property type="molecule type" value="Transcribed_RNA"/>
</dbReference>
<reference evidence="2" key="1">
    <citation type="submission" date="2014-11" db="EMBL/GenBank/DDBJ databases">
        <authorList>
            <person name="Amaro Gonzalez C."/>
        </authorList>
    </citation>
    <scope>NUCLEOTIDE SEQUENCE</scope>
</reference>
<dbReference type="AlphaFoldDB" id="A0A0E9RPS4"/>
<sequence length="21" mass="2389">MSDTNVRQHSMSIRTTLTGPR</sequence>
<protein>
    <submittedName>
        <fullName evidence="2">Uncharacterized protein</fullName>
    </submittedName>
</protein>
<evidence type="ECO:0000313" key="2">
    <source>
        <dbReference type="EMBL" id="JAH30343.1"/>
    </source>
</evidence>
<accession>A0A0E9RPS4</accession>
<reference evidence="2" key="2">
    <citation type="journal article" date="2015" name="Fish Shellfish Immunol.">
        <title>Early steps in the European eel (Anguilla anguilla)-Vibrio vulnificus interaction in the gills: Role of the RtxA13 toxin.</title>
        <authorList>
            <person name="Callol A."/>
            <person name="Pajuelo D."/>
            <person name="Ebbesson L."/>
            <person name="Teles M."/>
            <person name="MacKenzie S."/>
            <person name="Amaro C."/>
        </authorList>
    </citation>
    <scope>NUCLEOTIDE SEQUENCE</scope>
</reference>
<proteinExistence type="predicted"/>
<evidence type="ECO:0000256" key="1">
    <source>
        <dbReference type="SAM" id="MobiDB-lite"/>
    </source>
</evidence>
<feature type="region of interest" description="Disordered" evidence="1">
    <location>
        <begin position="1"/>
        <end position="21"/>
    </location>
</feature>
<name>A0A0E9RPS4_ANGAN</name>